<dbReference type="InterPro" id="IPR010642">
    <property type="entry name" value="Invasion_prot_B"/>
</dbReference>
<feature type="signal peptide" evidence="1">
    <location>
        <begin position="1"/>
        <end position="28"/>
    </location>
</feature>
<accession>A0A6I7HJI1</accession>
<sequence>MTLIARSSLFRVALLSGLALGAPLASLAADSKPAAVPAEPAVTTASYGNWVLRCVNLPAGKDGQAAAIPVTSCEVSETVQVQGQAQPVAQIALGRIPGDKTLILTAVLPSNIAIPGMVHISGNGKTGADEEGAIDMSWNRCAGGACFATAKPDASAIKTLRSGKDGHIRLTDASGRVISIPLSWNGLDQALTALDKQG</sequence>
<dbReference type="InterPro" id="IPR038696">
    <property type="entry name" value="IalB_sf"/>
</dbReference>
<dbReference type="Proteomes" id="UP000252582">
    <property type="component" value="Unassembled WGS sequence"/>
</dbReference>
<dbReference type="EMBL" id="QPIX01000013">
    <property type="protein sequence ID" value="RCW20640.1"/>
    <property type="molecule type" value="Genomic_DNA"/>
</dbReference>
<feature type="chain" id="PRO_5026142242" evidence="1">
    <location>
        <begin position="29"/>
        <end position="198"/>
    </location>
</feature>
<evidence type="ECO:0000313" key="3">
    <source>
        <dbReference type="Proteomes" id="UP000252582"/>
    </source>
</evidence>
<proteinExistence type="predicted"/>
<name>A0A6I7HJI1_9HYPH</name>
<keyword evidence="1" id="KW-0732">Signal</keyword>
<dbReference type="AlphaFoldDB" id="A0A6I7HJI1"/>
<comment type="caution">
    <text evidence="2">The sequence shown here is derived from an EMBL/GenBank/DDBJ whole genome shotgun (WGS) entry which is preliminary data.</text>
</comment>
<dbReference type="Pfam" id="PF06776">
    <property type="entry name" value="IalB"/>
    <property type="match status" value="1"/>
</dbReference>
<gene>
    <name evidence="2" type="ORF">DFR48_11394</name>
</gene>
<organism evidence="2 3">
    <name type="scientific">Ciceribacter lividus</name>
    <dbReference type="NCBI Taxonomy" id="1197950"/>
    <lineage>
        <taxon>Bacteria</taxon>
        <taxon>Pseudomonadati</taxon>
        <taxon>Pseudomonadota</taxon>
        <taxon>Alphaproteobacteria</taxon>
        <taxon>Hyphomicrobiales</taxon>
        <taxon>Rhizobiaceae</taxon>
        <taxon>Ciceribacter</taxon>
    </lineage>
</organism>
<evidence type="ECO:0000256" key="1">
    <source>
        <dbReference type="SAM" id="SignalP"/>
    </source>
</evidence>
<protein>
    <submittedName>
        <fullName evidence="2">Invasion protein IalB</fullName>
    </submittedName>
</protein>
<evidence type="ECO:0000313" key="2">
    <source>
        <dbReference type="EMBL" id="RCW20640.1"/>
    </source>
</evidence>
<keyword evidence="3" id="KW-1185">Reference proteome</keyword>
<dbReference type="Gene3D" id="2.60.40.1880">
    <property type="entry name" value="Invasion associated locus B (IalB) protein"/>
    <property type="match status" value="1"/>
</dbReference>
<dbReference type="RefSeq" id="WP_114364905.1">
    <property type="nucleotide sequence ID" value="NZ_QPIX01000013.1"/>
</dbReference>
<reference evidence="2 3" key="1">
    <citation type="submission" date="2018-07" db="EMBL/GenBank/DDBJ databases">
        <title>Genomic Encyclopedia of Type Strains, Phase IV (KMG-IV): sequencing the most valuable type-strain genomes for metagenomic binning, comparative biology and taxonomic classification.</title>
        <authorList>
            <person name="Goeker M."/>
        </authorList>
    </citation>
    <scope>NUCLEOTIDE SEQUENCE [LARGE SCALE GENOMIC DNA]</scope>
    <source>
        <strain evidence="2 3">DSM 25528</strain>
    </source>
</reference>